<name>A0A4Y9YVR6_9AGAM</name>
<evidence type="ECO:0000256" key="1">
    <source>
        <dbReference type="ARBA" id="ARBA00004123"/>
    </source>
</evidence>
<evidence type="ECO:0000313" key="8">
    <source>
        <dbReference type="EMBL" id="TFY65828.1"/>
    </source>
</evidence>
<dbReference type="OrthoDB" id="27298at2759"/>
<gene>
    <name evidence="8" type="ORF">EVG20_g5260</name>
</gene>
<dbReference type="InterPro" id="IPR036345">
    <property type="entry name" value="ExoRNase_PH_dom2_sf"/>
</dbReference>
<dbReference type="GO" id="GO:0071051">
    <property type="term" value="P:poly(A)-dependent snoRNA 3'-end processing"/>
    <property type="evidence" value="ECO:0007669"/>
    <property type="project" value="TreeGrafter"/>
</dbReference>
<dbReference type="SUPFAM" id="SSF55666">
    <property type="entry name" value="Ribonuclease PH domain 2-like"/>
    <property type="match status" value="1"/>
</dbReference>
<dbReference type="InterPro" id="IPR020568">
    <property type="entry name" value="Ribosomal_Su5_D2-typ_SF"/>
</dbReference>
<dbReference type="SUPFAM" id="SSF54211">
    <property type="entry name" value="Ribosomal protein S5 domain 2-like"/>
    <property type="match status" value="1"/>
</dbReference>
<dbReference type="GO" id="GO:0034475">
    <property type="term" value="P:U4 snRNA 3'-end processing"/>
    <property type="evidence" value="ECO:0007669"/>
    <property type="project" value="TreeGrafter"/>
</dbReference>
<protein>
    <recommendedName>
        <fullName evidence="7">Exoribonuclease phosphorolytic domain-containing protein</fullName>
    </recommendedName>
</protein>
<evidence type="ECO:0000256" key="3">
    <source>
        <dbReference type="ARBA" id="ARBA00022552"/>
    </source>
</evidence>
<sequence>MSIVYEGLDAVDGSARFGFGGTKALASVSGPIEVRLAAEQPSKATFEVLIRPLTNIPGTDSKSLASALRALLSPSILLTRNPRTLIQLVVQSLTPKPTTRFQPALTAAFINASTLALLNAGSIPMSGVVCAVSVGRVQSSASDPAPLALLLDPTDEELASTDASGCFAFIFAADFGEPKHINIVAPDVPGSKLVWTNWTAAAGTFDVAELARATELAKVGAERVWIDVKNSVRDMDRSVSAPPRVVASEKVREETMESSEAEDDGSDDDQMEI</sequence>
<dbReference type="GO" id="GO:0006364">
    <property type="term" value="P:rRNA processing"/>
    <property type="evidence" value="ECO:0007669"/>
    <property type="project" value="UniProtKB-KW"/>
</dbReference>
<keyword evidence="5" id="KW-0539">Nucleus</keyword>
<reference evidence="8 9" key="1">
    <citation type="submission" date="2019-02" db="EMBL/GenBank/DDBJ databases">
        <title>Genome sequencing of the rare red list fungi Dentipellis fragilis.</title>
        <authorList>
            <person name="Buettner E."/>
            <person name="Kellner H."/>
        </authorList>
    </citation>
    <scope>NUCLEOTIDE SEQUENCE [LARGE SCALE GENOMIC DNA]</scope>
    <source>
        <strain evidence="8 9">DSM 105465</strain>
    </source>
</reference>
<organism evidence="8 9">
    <name type="scientific">Dentipellis fragilis</name>
    <dbReference type="NCBI Taxonomy" id="205917"/>
    <lineage>
        <taxon>Eukaryota</taxon>
        <taxon>Fungi</taxon>
        <taxon>Dikarya</taxon>
        <taxon>Basidiomycota</taxon>
        <taxon>Agaricomycotina</taxon>
        <taxon>Agaricomycetes</taxon>
        <taxon>Russulales</taxon>
        <taxon>Hericiaceae</taxon>
        <taxon>Dentipellis</taxon>
    </lineage>
</organism>
<dbReference type="PANTHER" id="PTHR11953">
    <property type="entry name" value="EXOSOME COMPLEX COMPONENT"/>
    <property type="match status" value="1"/>
</dbReference>
<comment type="caution">
    <text evidence="8">The sequence shown here is derived from an EMBL/GenBank/DDBJ whole genome shotgun (WGS) entry which is preliminary data.</text>
</comment>
<evidence type="ECO:0000259" key="7">
    <source>
        <dbReference type="Pfam" id="PF01138"/>
    </source>
</evidence>
<dbReference type="GO" id="GO:0071028">
    <property type="term" value="P:nuclear mRNA surveillance"/>
    <property type="evidence" value="ECO:0007669"/>
    <property type="project" value="TreeGrafter"/>
</dbReference>
<evidence type="ECO:0000256" key="2">
    <source>
        <dbReference type="ARBA" id="ARBA00006678"/>
    </source>
</evidence>
<dbReference type="AlphaFoldDB" id="A0A4Y9YVR6"/>
<keyword evidence="4" id="KW-0271">Exosome</keyword>
<dbReference type="EMBL" id="SEOQ01000304">
    <property type="protein sequence ID" value="TFY65828.1"/>
    <property type="molecule type" value="Genomic_DNA"/>
</dbReference>
<accession>A0A4Y9YVR6</accession>
<dbReference type="InterPro" id="IPR027408">
    <property type="entry name" value="PNPase/RNase_PH_dom_sf"/>
</dbReference>
<dbReference type="Proteomes" id="UP000298327">
    <property type="component" value="Unassembled WGS sequence"/>
</dbReference>
<feature type="region of interest" description="Disordered" evidence="6">
    <location>
        <begin position="236"/>
        <end position="273"/>
    </location>
</feature>
<comment type="similarity">
    <text evidence="2">Belongs to the RNase PH family.</text>
</comment>
<comment type="subcellular location">
    <subcellularLocation>
        <location evidence="1">Nucleus</location>
    </subcellularLocation>
</comment>
<evidence type="ECO:0000313" key="9">
    <source>
        <dbReference type="Proteomes" id="UP000298327"/>
    </source>
</evidence>
<feature type="compositionally biased region" description="Acidic residues" evidence="6">
    <location>
        <begin position="256"/>
        <end position="273"/>
    </location>
</feature>
<dbReference type="GO" id="GO:0016075">
    <property type="term" value="P:rRNA catabolic process"/>
    <property type="evidence" value="ECO:0007669"/>
    <property type="project" value="TreeGrafter"/>
</dbReference>
<evidence type="ECO:0000256" key="4">
    <source>
        <dbReference type="ARBA" id="ARBA00022835"/>
    </source>
</evidence>
<evidence type="ECO:0000256" key="5">
    <source>
        <dbReference type="ARBA" id="ARBA00023242"/>
    </source>
</evidence>
<evidence type="ECO:0000256" key="6">
    <source>
        <dbReference type="SAM" id="MobiDB-lite"/>
    </source>
</evidence>
<dbReference type="GO" id="GO:0005730">
    <property type="term" value="C:nucleolus"/>
    <property type="evidence" value="ECO:0007669"/>
    <property type="project" value="TreeGrafter"/>
</dbReference>
<dbReference type="InterPro" id="IPR050080">
    <property type="entry name" value="RNase_PH"/>
</dbReference>
<keyword evidence="3" id="KW-0698">rRNA processing</keyword>
<dbReference type="GO" id="GO:0000176">
    <property type="term" value="C:nuclear exosome (RNase complex)"/>
    <property type="evidence" value="ECO:0007669"/>
    <property type="project" value="TreeGrafter"/>
</dbReference>
<dbReference type="PANTHER" id="PTHR11953:SF1">
    <property type="entry name" value="EXOSOME COMPLEX COMPONENT RRP46"/>
    <property type="match status" value="1"/>
</dbReference>
<keyword evidence="9" id="KW-1185">Reference proteome</keyword>
<dbReference type="GO" id="GO:0003723">
    <property type="term" value="F:RNA binding"/>
    <property type="evidence" value="ECO:0007669"/>
    <property type="project" value="TreeGrafter"/>
</dbReference>
<dbReference type="InterPro" id="IPR001247">
    <property type="entry name" value="ExoRNase_PH_dom1"/>
</dbReference>
<proteinExistence type="inferred from homology"/>
<dbReference type="Pfam" id="PF01138">
    <property type="entry name" value="RNase_PH"/>
    <property type="match status" value="1"/>
</dbReference>
<dbReference type="Gene3D" id="3.30.230.70">
    <property type="entry name" value="GHMP Kinase, N-terminal domain"/>
    <property type="match status" value="1"/>
</dbReference>
<dbReference type="GO" id="GO:0000177">
    <property type="term" value="C:cytoplasmic exosome (RNase complex)"/>
    <property type="evidence" value="ECO:0007669"/>
    <property type="project" value="TreeGrafter"/>
</dbReference>
<feature type="domain" description="Exoribonuclease phosphorolytic" evidence="7">
    <location>
        <begin position="9"/>
        <end position="121"/>
    </location>
</feature>
<dbReference type="STRING" id="205917.A0A4Y9YVR6"/>